<proteinExistence type="predicted"/>
<reference evidence="2" key="1">
    <citation type="submission" date="2018-05" db="EMBL/GenBank/DDBJ databases">
        <authorList>
            <person name="Lanie J.A."/>
            <person name="Ng W.-L."/>
            <person name="Kazmierczak K.M."/>
            <person name="Andrzejewski T.M."/>
            <person name="Davidsen T.M."/>
            <person name="Wayne K.J."/>
            <person name="Tettelin H."/>
            <person name="Glass J.I."/>
            <person name="Rusch D."/>
            <person name="Podicherti R."/>
            <person name="Tsui H.-C.T."/>
            <person name="Winkler M.E."/>
        </authorList>
    </citation>
    <scope>NUCLEOTIDE SEQUENCE</scope>
</reference>
<protein>
    <submittedName>
        <fullName evidence="2">Uncharacterized protein</fullName>
    </submittedName>
</protein>
<name>A0A383D3Q8_9ZZZZ</name>
<feature type="region of interest" description="Disordered" evidence="1">
    <location>
        <begin position="26"/>
        <end position="51"/>
    </location>
</feature>
<dbReference type="EMBL" id="UINC01213911">
    <property type="protein sequence ID" value="SVE38899.1"/>
    <property type="molecule type" value="Genomic_DNA"/>
</dbReference>
<accession>A0A383D3Q8</accession>
<sequence>MKTFKTFIERPEFCDVPGGVKNPALKARCSEPEKPKSAQLAPDIRSKELKDKKDKWKKLGLTTKEQQELKAK</sequence>
<organism evidence="2">
    <name type="scientific">marine metagenome</name>
    <dbReference type="NCBI Taxonomy" id="408172"/>
    <lineage>
        <taxon>unclassified sequences</taxon>
        <taxon>metagenomes</taxon>
        <taxon>ecological metagenomes</taxon>
    </lineage>
</organism>
<gene>
    <name evidence="2" type="ORF">METZ01_LOCUS491753</name>
</gene>
<evidence type="ECO:0000256" key="1">
    <source>
        <dbReference type="SAM" id="MobiDB-lite"/>
    </source>
</evidence>
<evidence type="ECO:0000313" key="2">
    <source>
        <dbReference type="EMBL" id="SVE38899.1"/>
    </source>
</evidence>
<dbReference type="AlphaFoldDB" id="A0A383D3Q8"/>